<dbReference type="RefSeq" id="WP_213668567.1">
    <property type="nucleotide sequence ID" value="NZ_JAHCDA010000001.1"/>
</dbReference>
<evidence type="ECO:0000259" key="3">
    <source>
        <dbReference type="PROSITE" id="PS50887"/>
    </source>
</evidence>
<comment type="catalytic activity">
    <reaction evidence="2">
        <text>2 GTP = 3',3'-c-di-GMP + 2 diphosphate</text>
        <dbReference type="Rhea" id="RHEA:24898"/>
        <dbReference type="ChEBI" id="CHEBI:33019"/>
        <dbReference type="ChEBI" id="CHEBI:37565"/>
        <dbReference type="ChEBI" id="CHEBI:58805"/>
        <dbReference type="EC" id="2.7.7.65"/>
    </reaction>
</comment>
<dbReference type="PROSITE" id="PS50887">
    <property type="entry name" value="GGDEF"/>
    <property type="match status" value="1"/>
</dbReference>
<dbReference type="PANTHER" id="PTHR45138:SF9">
    <property type="entry name" value="DIGUANYLATE CYCLASE DGCM-RELATED"/>
    <property type="match status" value="1"/>
</dbReference>
<feature type="domain" description="GGDEF" evidence="3">
    <location>
        <begin position="214"/>
        <end position="353"/>
    </location>
</feature>
<dbReference type="Pfam" id="PF00990">
    <property type="entry name" value="GGDEF"/>
    <property type="match status" value="1"/>
</dbReference>
<sequence length="362" mass="38213">MPPSPVAAAALSDGTARRDPNLVLAHAAMASMQRQGLSPTPANYLVWFGYHDGAEPGLREAIDAGLAGGGRITQSLMDELRARFFDAGREAVSLHEMSRRLEEAVGEAVGLMDGAREAASRYGGSLRAASDGLTDEPEALGAVLQRLLADTREITRRSDAAARRLTETALRTQELRAELAEARRLATTDPLTGLANRRGLEEAMRSGLENAATAPLTLLLLDVDHFKAVNDAHGHPAGDHLLRLLAETLREALETLPHGGEALPARFGGEEFCVLLRGAGLKEATGAAEAIRLRIAGASLLLRPAGPRLGVTVSLGIAMALSGDGPAQLIERADAALYEAKRSGRNRVCTDPSLPRAGSIWG</sequence>
<dbReference type="Proteomes" id="UP000766336">
    <property type="component" value="Unassembled WGS sequence"/>
</dbReference>
<reference evidence="4 5" key="1">
    <citation type="submission" date="2021-05" db="EMBL/GenBank/DDBJ databases">
        <title>Roseococcus sp. XZZS9, whole genome shotgun sequencing project.</title>
        <authorList>
            <person name="Zhao G."/>
            <person name="Shen L."/>
        </authorList>
    </citation>
    <scope>NUCLEOTIDE SEQUENCE [LARGE SCALE GENOMIC DNA]</scope>
    <source>
        <strain evidence="4 5">XZZS9</strain>
    </source>
</reference>
<keyword evidence="5" id="KW-1185">Reference proteome</keyword>
<dbReference type="InterPro" id="IPR050469">
    <property type="entry name" value="Diguanylate_Cyclase"/>
</dbReference>
<dbReference type="EC" id="2.7.7.65" evidence="1"/>
<dbReference type="SUPFAM" id="SSF55073">
    <property type="entry name" value="Nucleotide cyclase"/>
    <property type="match status" value="1"/>
</dbReference>
<accession>A0ABS5Q8A4</accession>
<name>A0ABS5Q8A4_9PROT</name>
<evidence type="ECO:0000313" key="5">
    <source>
        <dbReference type="Proteomes" id="UP000766336"/>
    </source>
</evidence>
<protein>
    <recommendedName>
        <fullName evidence="1">diguanylate cyclase</fullName>
        <ecNumber evidence="1">2.7.7.65</ecNumber>
    </recommendedName>
</protein>
<dbReference type="InterPro" id="IPR000160">
    <property type="entry name" value="GGDEF_dom"/>
</dbReference>
<evidence type="ECO:0000256" key="2">
    <source>
        <dbReference type="ARBA" id="ARBA00034247"/>
    </source>
</evidence>
<dbReference type="Gene3D" id="3.30.70.270">
    <property type="match status" value="1"/>
</dbReference>
<dbReference type="EMBL" id="JAHCDA010000001">
    <property type="protein sequence ID" value="MBS7809914.1"/>
    <property type="molecule type" value="Genomic_DNA"/>
</dbReference>
<evidence type="ECO:0000313" key="4">
    <source>
        <dbReference type="EMBL" id="MBS7809914.1"/>
    </source>
</evidence>
<gene>
    <name evidence="4" type="ORF">KHU32_03130</name>
</gene>
<dbReference type="PANTHER" id="PTHR45138">
    <property type="entry name" value="REGULATORY COMPONENTS OF SENSORY TRANSDUCTION SYSTEM"/>
    <property type="match status" value="1"/>
</dbReference>
<dbReference type="InterPro" id="IPR029787">
    <property type="entry name" value="Nucleotide_cyclase"/>
</dbReference>
<proteinExistence type="predicted"/>
<dbReference type="NCBIfam" id="TIGR00254">
    <property type="entry name" value="GGDEF"/>
    <property type="match status" value="1"/>
</dbReference>
<dbReference type="InterPro" id="IPR043128">
    <property type="entry name" value="Rev_trsase/Diguanyl_cyclase"/>
</dbReference>
<organism evidence="4 5">
    <name type="scientific">Roseococcus pinisoli</name>
    <dbReference type="NCBI Taxonomy" id="2835040"/>
    <lineage>
        <taxon>Bacteria</taxon>
        <taxon>Pseudomonadati</taxon>
        <taxon>Pseudomonadota</taxon>
        <taxon>Alphaproteobacteria</taxon>
        <taxon>Acetobacterales</taxon>
        <taxon>Roseomonadaceae</taxon>
        <taxon>Roseococcus</taxon>
    </lineage>
</organism>
<dbReference type="SMART" id="SM00267">
    <property type="entry name" value="GGDEF"/>
    <property type="match status" value="1"/>
</dbReference>
<evidence type="ECO:0000256" key="1">
    <source>
        <dbReference type="ARBA" id="ARBA00012528"/>
    </source>
</evidence>
<comment type="caution">
    <text evidence="4">The sequence shown here is derived from an EMBL/GenBank/DDBJ whole genome shotgun (WGS) entry which is preliminary data.</text>
</comment>
<dbReference type="CDD" id="cd01949">
    <property type="entry name" value="GGDEF"/>
    <property type="match status" value="1"/>
</dbReference>